<evidence type="ECO:0000313" key="3">
    <source>
        <dbReference type="Proteomes" id="UP000325395"/>
    </source>
</evidence>
<sequence>MDHLACVIAVVHGIFFAYLKGKPVDGRSAPVPRTYSRTISIISASAVGLLLRFSLGLSFTQYLWRVLRSASLKISIIEQLFSMRSSLTFVQHRVILQKVWPLILITIIIWCTSIAMSFPAMAVTPSFREHIVVDFSVPTFNAEDVRIHRLMPSSYI</sequence>
<feature type="transmembrane region" description="Helical" evidence="1">
    <location>
        <begin position="99"/>
        <end position="118"/>
    </location>
</feature>
<protein>
    <submittedName>
        <fullName evidence="2">Uncharacterized protein</fullName>
    </submittedName>
</protein>
<name>A0ABQ6WH92_9EURO</name>
<dbReference type="Proteomes" id="UP000325395">
    <property type="component" value="Unassembled WGS sequence"/>
</dbReference>
<keyword evidence="1" id="KW-1133">Transmembrane helix</keyword>
<keyword evidence="1" id="KW-0472">Membrane</keyword>
<keyword evidence="3" id="KW-1185">Reference proteome</keyword>
<feature type="transmembrane region" description="Helical" evidence="1">
    <location>
        <begin position="37"/>
        <end position="64"/>
    </location>
</feature>
<evidence type="ECO:0000313" key="2">
    <source>
        <dbReference type="EMBL" id="KAE8416501.1"/>
    </source>
</evidence>
<reference evidence="2 3" key="1">
    <citation type="submission" date="2019-04" db="EMBL/GenBank/DDBJ databases">
        <authorList>
            <consortium name="DOE Joint Genome Institute"/>
            <person name="Mondo S."/>
            <person name="Kjaerbolling I."/>
            <person name="Vesth T."/>
            <person name="Frisvad J.C."/>
            <person name="Nybo J.L."/>
            <person name="Theobald S."/>
            <person name="Kildgaard S."/>
            <person name="Isbrandt T."/>
            <person name="Kuo A."/>
            <person name="Sato A."/>
            <person name="Lyhne E.K."/>
            <person name="Kogle M.E."/>
            <person name="Wiebenga A."/>
            <person name="Kun R.S."/>
            <person name="Lubbers R.J."/>
            <person name="Makela M.R."/>
            <person name="Barry K."/>
            <person name="Chovatia M."/>
            <person name="Clum A."/>
            <person name="Daum C."/>
            <person name="Haridas S."/>
            <person name="He G."/>
            <person name="LaButti K."/>
            <person name="Lipzen A."/>
            <person name="Riley R."/>
            <person name="Salamov A."/>
            <person name="Simmons B.A."/>
            <person name="Magnuson J.K."/>
            <person name="Henrissat B."/>
            <person name="Mortensen U.H."/>
            <person name="Larsen T.O."/>
            <person name="Devries R.P."/>
            <person name="Grigoriev I.V."/>
            <person name="Machida M."/>
            <person name="Baker S.E."/>
            <person name="Andersen M.R."/>
            <person name="Cantor M.N."/>
            <person name="Hua S.X."/>
        </authorList>
    </citation>
    <scope>NUCLEOTIDE SEQUENCE [LARGE SCALE GENOMIC DNA]</scope>
    <source>
        <strain evidence="2 3">CBS 117616</strain>
    </source>
</reference>
<dbReference type="EMBL" id="ML735751">
    <property type="protein sequence ID" value="KAE8416501.1"/>
    <property type="molecule type" value="Genomic_DNA"/>
</dbReference>
<keyword evidence="1" id="KW-0812">Transmembrane</keyword>
<gene>
    <name evidence="2" type="ORF">BDV36DRAFT_260138</name>
</gene>
<organism evidence="2 3">
    <name type="scientific">Aspergillus pseudocaelatus</name>
    <dbReference type="NCBI Taxonomy" id="1825620"/>
    <lineage>
        <taxon>Eukaryota</taxon>
        <taxon>Fungi</taxon>
        <taxon>Dikarya</taxon>
        <taxon>Ascomycota</taxon>
        <taxon>Pezizomycotina</taxon>
        <taxon>Eurotiomycetes</taxon>
        <taxon>Eurotiomycetidae</taxon>
        <taxon>Eurotiales</taxon>
        <taxon>Aspergillaceae</taxon>
        <taxon>Aspergillus</taxon>
        <taxon>Aspergillus subgen. Circumdati</taxon>
    </lineage>
</organism>
<accession>A0ABQ6WH92</accession>
<evidence type="ECO:0000256" key="1">
    <source>
        <dbReference type="SAM" id="Phobius"/>
    </source>
</evidence>
<proteinExistence type="predicted"/>